<proteinExistence type="predicted"/>
<dbReference type="OrthoDB" id="6278596at2759"/>
<protein>
    <submittedName>
        <fullName evidence="1">10521_t:CDS:1</fullName>
    </submittedName>
</protein>
<keyword evidence="2" id="KW-1185">Reference proteome</keyword>
<dbReference type="AlphaFoldDB" id="A0A9N9CW99"/>
<dbReference type="EMBL" id="CAJVPS010005358">
    <property type="protein sequence ID" value="CAG8614360.1"/>
    <property type="molecule type" value="Genomic_DNA"/>
</dbReference>
<comment type="caution">
    <text evidence="1">The sequence shown here is derived from an EMBL/GenBank/DDBJ whole genome shotgun (WGS) entry which is preliminary data.</text>
</comment>
<name>A0A9N9CW99_9GLOM</name>
<sequence length="150" mass="17028">NKPFGDISVPFTETTMMVPQLQRHESELSVILDIPSNPIVGQIFTLTFKIINWTTAPVRVHVTVEVNDAFVFSGYKQTYFIVSPLSPYYFKANCFPLAPGKVKLPRVKMLKSGDNDAAEQEISITAPGFKEPVEDEWYMVFIKPKKEINK</sequence>
<evidence type="ECO:0000313" key="2">
    <source>
        <dbReference type="Proteomes" id="UP000789508"/>
    </source>
</evidence>
<gene>
    <name evidence="1" type="ORF">ALEPTO_LOCUS8700</name>
</gene>
<dbReference type="PANTHER" id="PTHR14374">
    <property type="entry name" value="FOIE GRAS"/>
    <property type="match status" value="1"/>
</dbReference>
<feature type="non-terminal residue" evidence="1">
    <location>
        <position position="150"/>
    </location>
</feature>
<organism evidence="1 2">
    <name type="scientific">Ambispora leptoticha</name>
    <dbReference type="NCBI Taxonomy" id="144679"/>
    <lineage>
        <taxon>Eukaryota</taxon>
        <taxon>Fungi</taxon>
        <taxon>Fungi incertae sedis</taxon>
        <taxon>Mucoromycota</taxon>
        <taxon>Glomeromycotina</taxon>
        <taxon>Glomeromycetes</taxon>
        <taxon>Archaeosporales</taxon>
        <taxon>Ambisporaceae</taxon>
        <taxon>Ambispora</taxon>
    </lineage>
</organism>
<dbReference type="PANTHER" id="PTHR14374:SF0">
    <property type="entry name" value="TRAFFICKING PROTEIN PARTICLE COMPLEX SUBUNIT 11"/>
    <property type="match status" value="1"/>
</dbReference>
<accession>A0A9N9CW99</accession>
<evidence type="ECO:0000313" key="1">
    <source>
        <dbReference type="EMBL" id="CAG8614360.1"/>
    </source>
</evidence>
<dbReference type="Proteomes" id="UP000789508">
    <property type="component" value="Unassembled WGS sequence"/>
</dbReference>
<reference evidence="1" key="1">
    <citation type="submission" date="2021-06" db="EMBL/GenBank/DDBJ databases">
        <authorList>
            <person name="Kallberg Y."/>
            <person name="Tangrot J."/>
            <person name="Rosling A."/>
        </authorList>
    </citation>
    <scope>NUCLEOTIDE SEQUENCE</scope>
    <source>
        <strain evidence="1">FL130A</strain>
    </source>
</reference>